<evidence type="ECO:0000313" key="3">
    <source>
        <dbReference type="Proteomes" id="UP000582643"/>
    </source>
</evidence>
<dbReference type="EMBL" id="JACHJY010000009">
    <property type="protein sequence ID" value="MBB4984904.1"/>
    <property type="molecule type" value="Genomic_DNA"/>
</dbReference>
<organism evidence="2 3">
    <name type="scientific">Streptomyces nymphaeiformis</name>
    <dbReference type="NCBI Taxonomy" id="2663842"/>
    <lineage>
        <taxon>Bacteria</taxon>
        <taxon>Bacillati</taxon>
        <taxon>Actinomycetota</taxon>
        <taxon>Actinomycetes</taxon>
        <taxon>Kitasatosporales</taxon>
        <taxon>Streptomycetaceae</taxon>
        <taxon>Streptomyces</taxon>
    </lineage>
</organism>
<dbReference type="Proteomes" id="UP000582643">
    <property type="component" value="Unassembled WGS sequence"/>
</dbReference>
<gene>
    <name evidence="2" type="ORF">GGE06_005854</name>
</gene>
<comment type="caution">
    <text evidence="2">The sequence shown here is derived from an EMBL/GenBank/DDBJ whole genome shotgun (WGS) entry which is preliminary data.</text>
</comment>
<protein>
    <submittedName>
        <fullName evidence="2">Uncharacterized protein</fullName>
    </submittedName>
</protein>
<proteinExistence type="predicted"/>
<keyword evidence="3" id="KW-1185">Reference proteome</keyword>
<sequence length="31" mass="3154">MSDAYAAAGLLPTTKPAPLRRVGGEANKEAP</sequence>
<name>A0A7W7XDM5_9ACTN</name>
<evidence type="ECO:0000313" key="2">
    <source>
        <dbReference type="EMBL" id="MBB4984904.1"/>
    </source>
</evidence>
<feature type="region of interest" description="Disordered" evidence="1">
    <location>
        <begin position="1"/>
        <end position="31"/>
    </location>
</feature>
<dbReference type="AlphaFoldDB" id="A0A7W7XDM5"/>
<reference evidence="2 3" key="1">
    <citation type="submission" date="2020-08" db="EMBL/GenBank/DDBJ databases">
        <title>Genomic Encyclopedia of Type Strains, Phase III (KMG-III): the genomes of soil and plant-associated and newly described type strains.</title>
        <authorList>
            <person name="Whitman W."/>
        </authorList>
    </citation>
    <scope>NUCLEOTIDE SEQUENCE [LARGE SCALE GENOMIC DNA]</scope>
    <source>
        <strain evidence="2 3">SFB5A</strain>
    </source>
</reference>
<evidence type="ECO:0000256" key="1">
    <source>
        <dbReference type="SAM" id="MobiDB-lite"/>
    </source>
</evidence>
<accession>A0A7W7XDM5</accession>
<feature type="compositionally biased region" description="Basic and acidic residues" evidence="1">
    <location>
        <begin position="22"/>
        <end position="31"/>
    </location>
</feature>